<feature type="signal peptide" evidence="1">
    <location>
        <begin position="1"/>
        <end position="20"/>
    </location>
</feature>
<dbReference type="EMBL" id="VRTS01000002">
    <property type="protein sequence ID" value="TXK65068.1"/>
    <property type="molecule type" value="Genomic_DNA"/>
</dbReference>
<sequence>MRWTWMLLSALATVHLAGCARDQSDTPTRPFTTEGVHFALTPSAARDCDPETVYEAVIGWRVQRPGRVRVDIRVDGAEGELFARSNEPEGSERTGPWVRRGMWFMLVDRDSGEVLAAQRAGPETCD</sequence>
<proteinExistence type="predicted"/>
<protein>
    <recommendedName>
        <fullName evidence="4">Lysozyme inhibitor</fullName>
    </recommendedName>
</protein>
<evidence type="ECO:0000256" key="1">
    <source>
        <dbReference type="SAM" id="SignalP"/>
    </source>
</evidence>
<organism evidence="2 3">
    <name type="scientific">Alkalisalibacterium limincola</name>
    <dbReference type="NCBI Taxonomy" id="2699169"/>
    <lineage>
        <taxon>Bacteria</taxon>
        <taxon>Pseudomonadati</taxon>
        <taxon>Pseudomonadota</taxon>
        <taxon>Gammaproteobacteria</taxon>
        <taxon>Lysobacterales</taxon>
        <taxon>Lysobacteraceae</taxon>
        <taxon>Alkalisalibacterium</taxon>
    </lineage>
</organism>
<keyword evidence="1" id="KW-0732">Signal</keyword>
<dbReference type="Proteomes" id="UP000321248">
    <property type="component" value="Unassembled WGS sequence"/>
</dbReference>
<dbReference type="OrthoDB" id="6058879at2"/>
<comment type="caution">
    <text evidence="2">The sequence shown here is derived from an EMBL/GenBank/DDBJ whole genome shotgun (WGS) entry which is preliminary data.</text>
</comment>
<gene>
    <name evidence="2" type="ORF">FU658_04585</name>
</gene>
<feature type="chain" id="PRO_5022743869" description="Lysozyme inhibitor" evidence="1">
    <location>
        <begin position="21"/>
        <end position="126"/>
    </location>
</feature>
<evidence type="ECO:0008006" key="4">
    <source>
        <dbReference type="Google" id="ProtNLM"/>
    </source>
</evidence>
<accession>A0A5C8KXD9</accession>
<keyword evidence="3" id="KW-1185">Reference proteome</keyword>
<evidence type="ECO:0000313" key="3">
    <source>
        <dbReference type="Proteomes" id="UP000321248"/>
    </source>
</evidence>
<dbReference type="AlphaFoldDB" id="A0A5C8KXD9"/>
<reference evidence="2 3" key="1">
    <citation type="submission" date="2019-08" db="EMBL/GenBank/DDBJ databases">
        <authorList>
            <person name="Karlyshev A.V."/>
        </authorList>
    </citation>
    <scope>NUCLEOTIDE SEQUENCE [LARGE SCALE GENOMIC DNA]</scope>
    <source>
        <strain evidence="2 3">Alg18-2.2</strain>
    </source>
</reference>
<name>A0A5C8KXD9_9GAMM</name>
<dbReference type="RefSeq" id="WP_147890988.1">
    <property type="nucleotide sequence ID" value="NZ_VRTS01000002.1"/>
</dbReference>
<evidence type="ECO:0000313" key="2">
    <source>
        <dbReference type="EMBL" id="TXK65068.1"/>
    </source>
</evidence>